<feature type="region of interest" description="Disordered" evidence="1">
    <location>
        <begin position="296"/>
        <end position="324"/>
    </location>
</feature>
<evidence type="ECO:0000256" key="1">
    <source>
        <dbReference type="SAM" id="MobiDB-lite"/>
    </source>
</evidence>
<feature type="compositionally biased region" description="Low complexity" evidence="1">
    <location>
        <begin position="43"/>
        <end position="53"/>
    </location>
</feature>
<comment type="caution">
    <text evidence="2">The sequence shown here is derived from an EMBL/GenBank/DDBJ whole genome shotgun (WGS) entry which is preliminary data.</text>
</comment>
<evidence type="ECO:0008006" key="4">
    <source>
        <dbReference type="Google" id="ProtNLM"/>
    </source>
</evidence>
<feature type="compositionally biased region" description="Basic and acidic residues" evidence="1">
    <location>
        <begin position="387"/>
        <end position="403"/>
    </location>
</feature>
<dbReference type="EMBL" id="JAGTTL010000022">
    <property type="protein sequence ID" value="KAK6305383.1"/>
    <property type="molecule type" value="Genomic_DNA"/>
</dbReference>
<gene>
    <name evidence="2" type="ORF">J4Q44_G00241630</name>
</gene>
<feature type="region of interest" description="Disordered" evidence="1">
    <location>
        <begin position="36"/>
        <end position="117"/>
    </location>
</feature>
<feature type="region of interest" description="Disordered" evidence="1">
    <location>
        <begin position="378"/>
        <end position="452"/>
    </location>
</feature>
<accession>A0AAN8L681</accession>
<organism evidence="2 3">
    <name type="scientific">Coregonus suidteri</name>
    <dbReference type="NCBI Taxonomy" id="861788"/>
    <lineage>
        <taxon>Eukaryota</taxon>
        <taxon>Metazoa</taxon>
        <taxon>Chordata</taxon>
        <taxon>Craniata</taxon>
        <taxon>Vertebrata</taxon>
        <taxon>Euteleostomi</taxon>
        <taxon>Actinopterygii</taxon>
        <taxon>Neopterygii</taxon>
        <taxon>Teleostei</taxon>
        <taxon>Protacanthopterygii</taxon>
        <taxon>Salmoniformes</taxon>
        <taxon>Salmonidae</taxon>
        <taxon>Coregoninae</taxon>
        <taxon>Coregonus</taxon>
    </lineage>
</organism>
<dbReference type="Proteomes" id="UP001356427">
    <property type="component" value="Unassembled WGS sequence"/>
</dbReference>
<evidence type="ECO:0000313" key="2">
    <source>
        <dbReference type="EMBL" id="KAK6305383.1"/>
    </source>
</evidence>
<protein>
    <recommendedName>
        <fullName evidence="4">DUF4657 domain-containing protein</fullName>
    </recommendedName>
</protein>
<evidence type="ECO:0000313" key="3">
    <source>
        <dbReference type="Proteomes" id="UP001356427"/>
    </source>
</evidence>
<feature type="compositionally biased region" description="Basic and acidic residues" evidence="1">
    <location>
        <begin position="298"/>
        <end position="324"/>
    </location>
</feature>
<keyword evidence="3" id="KW-1185">Reference proteome</keyword>
<dbReference type="AlphaFoldDB" id="A0AAN8L681"/>
<feature type="compositionally biased region" description="Basic residues" evidence="1">
    <location>
        <begin position="443"/>
        <end position="452"/>
    </location>
</feature>
<reference evidence="2 3" key="1">
    <citation type="submission" date="2021-04" db="EMBL/GenBank/DDBJ databases">
        <authorList>
            <person name="De Guttry C."/>
            <person name="Zahm M."/>
            <person name="Klopp C."/>
            <person name="Cabau C."/>
            <person name="Louis A."/>
            <person name="Berthelot C."/>
            <person name="Parey E."/>
            <person name="Roest Crollius H."/>
            <person name="Montfort J."/>
            <person name="Robinson-Rechavi M."/>
            <person name="Bucao C."/>
            <person name="Bouchez O."/>
            <person name="Gislard M."/>
            <person name="Lluch J."/>
            <person name="Milhes M."/>
            <person name="Lampietro C."/>
            <person name="Lopez Roques C."/>
            <person name="Donnadieu C."/>
            <person name="Braasch I."/>
            <person name="Desvignes T."/>
            <person name="Postlethwait J."/>
            <person name="Bobe J."/>
            <person name="Wedekind C."/>
            <person name="Guiguen Y."/>
        </authorList>
    </citation>
    <scope>NUCLEOTIDE SEQUENCE [LARGE SCALE GENOMIC DNA]</scope>
    <source>
        <strain evidence="2">Cs_M1</strain>
        <tissue evidence="2">Blood</tissue>
    </source>
</reference>
<sequence length="452" mass="50255">MNLYRSFGNLLEIWVTESGPPNTISDPQEGVALEGQWEGGDSGDSLTLSGTTSMSKSDVGTLVRSDTEDSGMEITSSEASLPSSPPSVCMGNTAIDPVSTTSFRDEDGLPSTSPPCSPVLSLPSSCSSSSLSLCLRTRAQGHRELAAVMHRNVEQALRKTDAGGRWQVLRPVDRGAAPRRQCHMASLPSMHPVTHIQRAGHRSASAGLRRTVSLSVVDEQASTELLQHRGGLSPHHNTLPAQTDTEIRQKDVCEGAYEGLTPGLGYLEHVCRMLEEIARLQMHNQRLQVEMEALQEQQESRNSEHNHCDCKAAEEGGRSSNERRLDAKDYVEDLPCQSSQNNSNMHQHFRRRSASDTRLMVGYLRKVKEESGRRYLSIEDLLEQPEDDKKQEKEGPGKKEQQSRIKTWKLKIGSLRRETTEKTSQQIHSSVKKASGRRLGQLFRRRRKTVPE</sequence>
<proteinExistence type="predicted"/>
<name>A0AAN8L681_9TELE</name>